<keyword evidence="10" id="KW-1185">Reference proteome</keyword>
<dbReference type="Proteomes" id="UP000260644">
    <property type="component" value="Unassembled WGS sequence"/>
</dbReference>
<dbReference type="GO" id="GO:0005506">
    <property type="term" value="F:iron ion binding"/>
    <property type="evidence" value="ECO:0007669"/>
    <property type="project" value="InterPro"/>
</dbReference>
<reference evidence="9 10" key="1">
    <citation type="submission" date="2018-07" db="EMBL/GenBank/DDBJ databases">
        <title>Chitinophaga K2CV101002-2 sp. nov., isolated from a monsoon evergreen broad-leaved forest soil.</title>
        <authorList>
            <person name="Lv Y."/>
        </authorList>
    </citation>
    <scope>NUCLEOTIDE SEQUENCE [LARGE SCALE GENOMIC DNA]</scope>
    <source>
        <strain evidence="9 10">GDMCC 1.1288</strain>
    </source>
</reference>
<keyword evidence="3 7" id="KW-1133">Transmembrane helix</keyword>
<dbReference type="GO" id="GO:0050479">
    <property type="term" value="F:glyceryl-ether monooxygenase activity"/>
    <property type="evidence" value="ECO:0007669"/>
    <property type="project" value="TreeGrafter"/>
</dbReference>
<dbReference type="PANTHER" id="PTHR21624">
    <property type="entry name" value="STEROL DESATURASE-RELATED PROTEIN"/>
    <property type="match status" value="1"/>
</dbReference>
<feature type="transmembrane region" description="Helical" evidence="7">
    <location>
        <begin position="45"/>
        <end position="67"/>
    </location>
</feature>
<keyword evidence="4" id="KW-0560">Oxidoreductase</keyword>
<dbReference type="EMBL" id="QPMM01000014">
    <property type="protein sequence ID" value="RFS19338.1"/>
    <property type="molecule type" value="Genomic_DNA"/>
</dbReference>
<dbReference type="OrthoDB" id="9770329at2"/>
<evidence type="ECO:0000259" key="8">
    <source>
        <dbReference type="Pfam" id="PF04116"/>
    </source>
</evidence>
<feature type="transmembrane region" description="Helical" evidence="7">
    <location>
        <begin position="82"/>
        <end position="100"/>
    </location>
</feature>
<dbReference type="Pfam" id="PF04116">
    <property type="entry name" value="FA_hydroxylase"/>
    <property type="match status" value="1"/>
</dbReference>
<dbReference type="AlphaFoldDB" id="A0A3E1Y3T5"/>
<protein>
    <submittedName>
        <fullName evidence="9">Sterol desaturase family protein</fullName>
    </submittedName>
</protein>
<gene>
    <name evidence="9" type="ORF">DVR12_24215</name>
</gene>
<keyword evidence="6 7" id="KW-0472">Membrane</keyword>
<dbReference type="InterPro" id="IPR051689">
    <property type="entry name" value="Sterol_desaturase/TMEM195"/>
</dbReference>
<comment type="caution">
    <text evidence="9">The sequence shown here is derived from an EMBL/GenBank/DDBJ whole genome shotgun (WGS) entry which is preliminary data.</text>
</comment>
<evidence type="ECO:0000256" key="5">
    <source>
        <dbReference type="ARBA" id="ARBA00023098"/>
    </source>
</evidence>
<keyword evidence="5" id="KW-0443">Lipid metabolism</keyword>
<feature type="domain" description="Fatty acid hydroxylase" evidence="8">
    <location>
        <begin position="86"/>
        <end position="220"/>
    </location>
</feature>
<name>A0A3E1Y3T5_9BACT</name>
<keyword evidence="2 7" id="KW-0812">Transmembrane</keyword>
<comment type="subcellular location">
    <subcellularLocation>
        <location evidence="1">Endomembrane system</location>
        <topology evidence="1">Multi-pass membrane protein</topology>
    </subcellularLocation>
</comment>
<organism evidence="9 10">
    <name type="scientific">Chitinophaga silvatica</name>
    <dbReference type="NCBI Taxonomy" id="2282649"/>
    <lineage>
        <taxon>Bacteria</taxon>
        <taxon>Pseudomonadati</taxon>
        <taxon>Bacteroidota</taxon>
        <taxon>Chitinophagia</taxon>
        <taxon>Chitinophagales</taxon>
        <taxon>Chitinophagaceae</taxon>
        <taxon>Chitinophaga</taxon>
    </lineage>
</organism>
<dbReference type="GO" id="GO:0006643">
    <property type="term" value="P:membrane lipid metabolic process"/>
    <property type="evidence" value="ECO:0007669"/>
    <property type="project" value="TreeGrafter"/>
</dbReference>
<evidence type="ECO:0000256" key="7">
    <source>
        <dbReference type="SAM" id="Phobius"/>
    </source>
</evidence>
<evidence type="ECO:0000256" key="3">
    <source>
        <dbReference type="ARBA" id="ARBA00022989"/>
    </source>
</evidence>
<dbReference type="RefSeq" id="WP_116978391.1">
    <property type="nucleotide sequence ID" value="NZ_QPMM01000014.1"/>
</dbReference>
<evidence type="ECO:0000313" key="10">
    <source>
        <dbReference type="Proteomes" id="UP000260644"/>
    </source>
</evidence>
<dbReference type="GO" id="GO:0016020">
    <property type="term" value="C:membrane"/>
    <property type="evidence" value="ECO:0007669"/>
    <property type="project" value="GOC"/>
</dbReference>
<dbReference type="GO" id="GO:0012505">
    <property type="term" value="C:endomembrane system"/>
    <property type="evidence" value="ECO:0007669"/>
    <property type="project" value="UniProtKB-SubCell"/>
</dbReference>
<sequence length="304" mass="35855">MITEKHLSSAIFYLFGMIIVLSLLESWFSYRHNKKLYETKDTITTVYLMGVNFLVNLVMKTGTFLFLDYCYQNYSMVSITNVYWYWIVLIILQDFLYWLLHTTGHFVRVFWAVHVTHHSSEKFNLTTGFRSSVFEPLYRLFFFVPLALLGFSAIDILFAYYVTQIYGNLVHTQTIGKLHPIIEYIFVTPSHHRVHHASNARYLDKNMGMLFIIWDRLFGTFQEELPEDKIKYGLVKEVEDQGPVNIIFHEFIALGQDMKKTDSWFDKIKYLINPPGWSHDGNSLTSKDIQRQLLEEESTAYAKQ</sequence>
<evidence type="ECO:0000256" key="2">
    <source>
        <dbReference type="ARBA" id="ARBA00022692"/>
    </source>
</evidence>
<evidence type="ECO:0000313" key="9">
    <source>
        <dbReference type="EMBL" id="RFS19338.1"/>
    </source>
</evidence>
<accession>A0A3E1Y3T5</accession>
<evidence type="ECO:0000256" key="6">
    <source>
        <dbReference type="ARBA" id="ARBA00023136"/>
    </source>
</evidence>
<feature type="transmembrane region" description="Helical" evidence="7">
    <location>
        <begin position="6"/>
        <end position="24"/>
    </location>
</feature>
<dbReference type="PANTHER" id="PTHR21624:SF1">
    <property type="entry name" value="ALKYLGLYCEROL MONOOXYGENASE"/>
    <property type="match status" value="1"/>
</dbReference>
<dbReference type="GO" id="GO:0008610">
    <property type="term" value="P:lipid biosynthetic process"/>
    <property type="evidence" value="ECO:0007669"/>
    <property type="project" value="InterPro"/>
</dbReference>
<dbReference type="InterPro" id="IPR006694">
    <property type="entry name" value="Fatty_acid_hydroxylase"/>
</dbReference>
<evidence type="ECO:0000256" key="1">
    <source>
        <dbReference type="ARBA" id="ARBA00004127"/>
    </source>
</evidence>
<proteinExistence type="predicted"/>
<evidence type="ECO:0000256" key="4">
    <source>
        <dbReference type="ARBA" id="ARBA00023002"/>
    </source>
</evidence>
<feature type="transmembrane region" description="Helical" evidence="7">
    <location>
        <begin position="140"/>
        <end position="162"/>
    </location>
</feature>